<comment type="similarity">
    <text evidence="4">Belongs to the NDUFAF3 family.</text>
</comment>
<keyword evidence="3" id="KW-0496">Mitochondrion</keyword>
<dbReference type="AlphaFoldDB" id="A0A7D8V2Z8"/>
<dbReference type="EMBL" id="QKWK01000003">
    <property type="protein sequence ID" value="TXT12826.1"/>
    <property type="molecule type" value="Genomic_DNA"/>
</dbReference>
<dbReference type="Proteomes" id="UP000473826">
    <property type="component" value="Unassembled WGS sequence"/>
</dbReference>
<keyword evidence="6" id="KW-1185">Reference proteome</keyword>
<dbReference type="InterPro" id="IPR036748">
    <property type="entry name" value="MTH938-like_sf"/>
</dbReference>
<dbReference type="InterPro" id="IPR034095">
    <property type="entry name" value="NDUF3"/>
</dbReference>
<evidence type="ECO:0000313" key="6">
    <source>
        <dbReference type="Proteomes" id="UP000473826"/>
    </source>
</evidence>
<dbReference type="PANTHER" id="PTHR21192">
    <property type="entry name" value="NUCLEAR PROTEIN E3-3"/>
    <property type="match status" value="1"/>
</dbReference>
<comment type="caution">
    <text evidence="5">The sequence shown here is derived from an EMBL/GenBank/DDBJ whole genome shotgun (WGS) entry which is preliminary data.</text>
</comment>
<reference evidence="5 6" key="1">
    <citation type="journal article" date="2019" name="PLoS Genet.">
        <title>Convergent evolution of linked mating-type loci in basidiomycete fungi.</title>
        <authorList>
            <person name="Sun S."/>
            <person name="Coelho M.A."/>
            <person name="Heitman J."/>
            <person name="Nowrousian M."/>
        </authorList>
    </citation>
    <scope>NUCLEOTIDE SEQUENCE [LARGE SCALE GENOMIC DNA]</scope>
    <source>
        <strain evidence="5 6">CBS 4282</strain>
    </source>
</reference>
<evidence type="ECO:0000313" key="5">
    <source>
        <dbReference type="EMBL" id="TXT12826.1"/>
    </source>
</evidence>
<dbReference type="CDD" id="cd05125">
    <property type="entry name" value="Mth938_2P1-like"/>
    <property type="match status" value="1"/>
</dbReference>
<dbReference type="InterPro" id="IPR007523">
    <property type="entry name" value="NDUFAF3/AAMDC"/>
</dbReference>
<dbReference type="GO" id="GO:0032981">
    <property type="term" value="P:mitochondrial respiratory chain complex I assembly"/>
    <property type="evidence" value="ECO:0007669"/>
    <property type="project" value="InterPro"/>
</dbReference>
<evidence type="ECO:0000256" key="3">
    <source>
        <dbReference type="ARBA" id="ARBA00023128"/>
    </source>
</evidence>
<protein>
    <recommendedName>
        <fullName evidence="2">NADH dehydrogenase [ubiquinone] 1 alpha subcomplex assembly factor 3</fullName>
    </recommendedName>
</protein>
<dbReference type="OrthoDB" id="20681at2759"/>
<organism evidence="5 6">
    <name type="scientific">Vanrija humicola</name>
    <name type="common">Yeast</name>
    <name type="synonym">Cryptococcus humicola</name>
    <dbReference type="NCBI Taxonomy" id="5417"/>
    <lineage>
        <taxon>Eukaryota</taxon>
        <taxon>Fungi</taxon>
        <taxon>Dikarya</taxon>
        <taxon>Basidiomycota</taxon>
        <taxon>Agaricomycotina</taxon>
        <taxon>Tremellomycetes</taxon>
        <taxon>Trichosporonales</taxon>
        <taxon>Trichosporonaceae</taxon>
        <taxon>Vanrija</taxon>
    </lineage>
</organism>
<dbReference type="PANTHER" id="PTHR21192:SF2">
    <property type="entry name" value="NADH DEHYDROGENASE [UBIQUINONE] 1 ALPHA SUBCOMPLEX ASSEMBLY FACTOR 3"/>
    <property type="match status" value="1"/>
</dbReference>
<dbReference type="Gene3D" id="3.40.1230.10">
    <property type="entry name" value="MTH938-like"/>
    <property type="match status" value="1"/>
</dbReference>
<comment type="subcellular location">
    <subcellularLocation>
        <location evidence="1">Mitochondrion</location>
    </subcellularLocation>
</comment>
<proteinExistence type="inferred from homology"/>
<dbReference type="GO" id="GO:0005743">
    <property type="term" value="C:mitochondrial inner membrane"/>
    <property type="evidence" value="ECO:0007669"/>
    <property type="project" value="TreeGrafter"/>
</dbReference>
<evidence type="ECO:0000256" key="4">
    <source>
        <dbReference type="ARBA" id="ARBA00049984"/>
    </source>
</evidence>
<evidence type="ECO:0000256" key="1">
    <source>
        <dbReference type="ARBA" id="ARBA00004173"/>
    </source>
</evidence>
<accession>A0A7D8V2Z8</accession>
<dbReference type="SUPFAM" id="SSF64076">
    <property type="entry name" value="MTH938-like"/>
    <property type="match status" value="1"/>
</dbReference>
<gene>
    <name evidence="5" type="ORF">VHUM_01227</name>
</gene>
<sequence>MLRTQLARTLRAASTRPRALAAPLPARALHATPAARLQNLFETPDNPPLSVHKLTDKGFILSDGLVIPGGAIFAEGKVFLWDVDPPRGDGSKGLAHAWEGWSVDRFAVFERLVPRPEILLFGTGYRVIPAPPEIRDYISSLGIQLDVMDTRNAASTYNLLFEEGRTVSAALCPLLPVDPRTGGPRKA</sequence>
<evidence type="ECO:0000256" key="2">
    <source>
        <dbReference type="ARBA" id="ARBA00021776"/>
    </source>
</evidence>
<name>A0A7D8V2Z8_VANHU</name>
<dbReference type="Pfam" id="PF04430">
    <property type="entry name" value="DUF498"/>
    <property type="match status" value="1"/>
</dbReference>